<sequence>MTKKKHFSIVLSLLFLLFIITGCSSKSNNSAVVKSTPTLFIHGWGSSINAEHQMTNSIQNAKISNSVTQALVDSKGKVKLVGQIPSDAKNPLVEVGFEDNKSSGDYHQNGRWLKNVIEKLQQTYHIKNVNLVGHSMGNMAIVYYLLDNYNNHKLPKVLHQVDIAGHFNGIIGIDDKPNQIKLNSEGRPDKINKNYQDLLGLRNKYPYKQIKVLNIFGDKNNGTHSDDDVTNSSSQSLKYLLNKRALSYQEKKIVGPEGQHSRLHENKEVDQILMKFLWP</sequence>
<proteinExistence type="predicted"/>
<organism evidence="1 2">
    <name type="scientific">Xylocopilactobacillus apis</name>
    <dbReference type="NCBI Taxonomy" id="2932183"/>
    <lineage>
        <taxon>Bacteria</taxon>
        <taxon>Bacillati</taxon>
        <taxon>Bacillota</taxon>
        <taxon>Bacilli</taxon>
        <taxon>Lactobacillales</taxon>
        <taxon>Lactobacillaceae</taxon>
        <taxon>Xylocopilactobacillus</taxon>
    </lineage>
</organism>
<evidence type="ECO:0000313" key="1">
    <source>
        <dbReference type="EMBL" id="BDR56420.1"/>
    </source>
</evidence>
<dbReference type="Proteomes" id="UP001321804">
    <property type="component" value="Chromosome"/>
</dbReference>
<dbReference type="PROSITE" id="PS51257">
    <property type="entry name" value="PROKAR_LIPOPROTEIN"/>
    <property type="match status" value="1"/>
</dbReference>
<dbReference type="GO" id="GO:0016787">
    <property type="term" value="F:hydrolase activity"/>
    <property type="evidence" value="ECO:0007669"/>
    <property type="project" value="UniProtKB-KW"/>
</dbReference>
<dbReference type="Gene3D" id="3.40.50.1820">
    <property type="entry name" value="alpha/beta hydrolase"/>
    <property type="match status" value="1"/>
</dbReference>
<evidence type="ECO:0000313" key="2">
    <source>
        <dbReference type="Proteomes" id="UP001321804"/>
    </source>
</evidence>
<accession>A0AAU9D2B2</accession>
<keyword evidence="1" id="KW-0378">Hydrolase</keyword>
<dbReference type="InterPro" id="IPR010315">
    <property type="entry name" value="DUF915_hydro-like"/>
</dbReference>
<dbReference type="RefSeq" id="WP_317698354.1">
    <property type="nucleotide sequence ID" value="NZ_AP026801.1"/>
</dbReference>
<dbReference type="KEGG" id="xak:KIMC2_09820"/>
<name>A0AAU9D2B2_9LACO</name>
<keyword evidence="2" id="KW-1185">Reference proteome</keyword>
<dbReference type="AlphaFoldDB" id="A0AAU9D2B2"/>
<dbReference type="EMBL" id="AP026801">
    <property type="protein sequence ID" value="BDR56420.1"/>
    <property type="molecule type" value="Genomic_DNA"/>
</dbReference>
<reference evidence="1 2" key="1">
    <citation type="journal article" date="2023" name="Microbiol. Spectr.">
        <title>Symbiosis of Carpenter Bees with Uncharacterized Lactic Acid Bacteria Showing NAD Auxotrophy.</title>
        <authorList>
            <person name="Kawasaki S."/>
            <person name="Ozawa K."/>
            <person name="Mori T."/>
            <person name="Yamamoto A."/>
            <person name="Ito M."/>
            <person name="Ohkuma M."/>
            <person name="Sakamoto M."/>
            <person name="Matsutani M."/>
        </authorList>
    </citation>
    <scope>NUCLEOTIDE SEQUENCE [LARGE SCALE GENOMIC DNA]</scope>
    <source>
        <strain evidence="1 2">KimC2</strain>
    </source>
</reference>
<protein>
    <submittedName>
        <fullName evidence="1">Alpha/beta hydrolase</fullName>
    </submittedName>
</protein>
<dbReference type="Pfam" id="PF06028">
    <property type="entry name" value="DUF915"/>
    <property type="match status" value="1"/>
</dbReference>
<dbReference type="InterPro" id="IPR029058">
    <property type="entry name" value="AB_hydrolase_fold"/>
</dbReference>
<gene>
    <name evidence="1" type="ORF">KIMC2_09820</name>
</gene>
<dbReference type="SUPFAM" id="SSF53474">
    <property type="entry name" value="alpha/beta-Hydrolases"/>
    <property type="match status" value="1"/>
</dbReference>